<keyword evidence="1" id="KW-0812">Transmembrane</keyword>
<evidence type="ECO:0000313" key="3">
    <source>
        <dbReference type="EMBL" id="CAE4639759.1"/>
    </source>
</evidence>
<dbReference type="EMBL" id="HBNR01067144">
    <property type="protein sequence ID" value="CAE4639759.1"/>
    <property type="molecule type" value="Transcribed_RNA"/>
</dbReference>
<proteinExistence type="predicted"/>
<feature type="transmembrane region" description="Helical" evidence="1">
    <location>
        <begin position="108"/>
        <end position="132"/>
    </location>
</feature>
<keyword evidence="2" id="KW-0732">Signal</keyword>
<feature type="signal peptide" evidence="2">
    <location>
        <begin position="1"/>
        <end position="20"/>
    </location>
</feature>
<gene>
    <name evidence="3" type="ORF">AMON00008_LOCUS47454</name>
</gene>
<evidence type="ECO:0000256" key="1">
    <source>
        <dbReference type="SAM" id="Phobius"/>
    </source>
</evidence>
<name>A0A7S4SAH9_9DINO</name>
<keyword evidence="1" id="KW-0472">Membrane</keyword>
<reference evidence="3" key="1">
    <citation type="submission" date="2021-01" db="EMBL/GenBank/DDBJ databases">
        <authorList>
            <person name="Corre E."/>
            <person name="Pelletier E."/>
            <person name="Niang G."/>
            <person name="Scheremetjew M."/>
            <person name="Finn R."/>
            <person name="Kale V."/>
            <person name="Holt S."/>
            <person name="Cochrane G."/>
            <person name="Meng A."/>
            <person name="Brown T."/>
            <person name="Cohen L."/>
        </authorList>
    </citation>
    <scope>NUCLEOTIDE SEQUENCE</scope>
    <source>
        <strain evidence="3">CCMP3105</strain>
    </source>
</reference>
<organism evidence="3">
    <name type="scientific">Alexandrium monilatum</name>
    <dbReference type="NCBI Taxonomy" id="311494"/>
    <lineage>
        <taxon>Eukaryota</taxon>
        <taxon>Sar</taxon>
        <taxon>Alveolata</taxon>
        <taxon>Dinophyceae</taxon>
        <taxon>Gonyaulacales</taxon>
        <taxon>Pyrocystaceae</taxon>
        <taxon>Alexandrium</taxon>
    </lineage>
</organism>
<sequence length="392" mass="40977">MRCCLAGRAALLLAIHAALAKPTAPPRANAARPSAGAAAAAARALGRAPPPQPRGDQAMPPEALLFQSPLTCTIAAIDWARRLELSPGWARGVGLVSTGSRGGMIGGVPRICVMVICLIMTALLIMTLWSIVADRKDTLTDEEFPLRRGDKFAGPMGRPGVAPGAVPPICPKLMLPHGAAQFRIPMDSIRKLRSGTFPIEVYGSSKDPLLHAWLPRLGSLAGVPTDDCSADAGCGPAGRAAPTRGQGLWLQLTTTSTCRHPHACVGPLYLRGMSAVEQPEAVQILGPGGARYGTFQPSEDSWRVMCNGIVVLTVTTSLPFPHLSALDSKGHPVASAGQQRWSIMGTDALIVQVSQGSDALLALLCMLAVVLVSVDLAVPPMKLPALGSSRNF</sequence>
<keyword evidence="1" id="KW-1133">Transmembrane helix</keyword>
<evidence type="ECO:0000256" key="2">
    <source>
        <dbReference type="SAM" id="SignalP"/>
    </source>
</evidence>
<dbReference type="AlphaFoldDB" id="A0A7S4SAH9"/>
<accession>A0A7S4SAH9</accession>
<feature type="chain" id="PRO_5031074710" evidence="2">
    <location>
        <begin position="21"/>
        <end position="392"/>
    </location>
</feature>
<protein>
    <submittedName>
        <fullName evidence="3">Uncharacterized protein</fullName>
    </submittedName>
</protein>